<dbReference type="AlphaFoldDB" id="A0A6P3W5I2"/>
<feature type="compositionally biased region" description="Basic and acidic residues" evidence="1">
    <location>
        <begin position="501"/>
        <end position="514"/>
    </location>
</feature>
<accession>A0A6P3W5I2</accession>
<name>A0A6P3W5I2_CLUHA</name>
<dbReference type="GO" id="GO:0005516">
    <property type="term" value="F:calmodulin binding"/>
    <property type="evidence" value="ECO:0007669"/>
    <property type="project" value="InterPro"/>
</dbReference>
<dbReference type="KEGG" id="char:105906523"/>
<dbReference type="PANTHER" id="PTHR18949">
    <property type="entry name" value="CALDESMON"/>
    <property type="match status" value="1"/>
</dbReference>
<evidence type="ECO:0000313" key="3">
    <source>
        <dbReference type="RefSeq" id="XP_012690135.1"/>
    </source>
</evidence>
<proteinExistence type="predicted"/>
<dbReference type="GO" id="GO:0006936">
    <property type="term" value="P:muscle contraction"/>
    <property type="evidence" value="ECO:0007669"/>
    <property type="project" value="InterPro"/>
</dbReference>
<dbReference type="GO" id="GO:0003779">
    <property type="term" value="F:actin binding"/>
    <property type="evidence" value="ECO:0007669"/>
    <property type="project" value="InterPro"/>
</dbReference>
<feature type="compositionally biased region" description="Basic and acidic residues" evidence="1">
    <location>
        <begin position="148"/>
        <end position="203"/>
    </location>
</feature>
<feature type="compositionally biased region" description="Basic and acidic residues" evidence="1">
    <location>
        <begin position="292"/>
        <end position="342"/>
    </location>
</feature>
<keyword evidence="2" id="KW-1185">Reference proteome</keyword>
<dbReference type="OrthoDB" id="9947942at2759"/>
<dbReference type="InterPro" id="IPR006017">
    <property type="entry name" value="Caldesmon"/>
</dbReference>
<dbReference type="GeneID" id="105906523"/>
<feature type="region of interest" description="Disordered" evidence="1">
    <location>
        <begin position="1"/>
        <end position="204"/>
    </location>
</feature>
<dbReference type="Pfam" id="PF02029">
    <property type="entry name" value="Caldesmon"/>
    <property type="match status" value="1"/>
</dbReference>
<feature type="compositionally biased region" description="Polar residues" evidence="1">
    <location>
        <begin position="122"/>
        <end position="131"/>
    </location>
</feature>
<dbReference type="PANTHER" id="PTHR18949:SF1">
    <property type="entry name" value="LYMPHOCYTE-SPECIFIC PROTEIN 1"/>
    <property type="match status" value="1"/>
</dbReference>
<dbReference type="CTD" id="100002400"/>
<evidence type="ECO:0000256" key="1">
    <source>
        <dbReference type="SAM" id="MobiDB-lite"/>
    </source>
</evidence>
<dbReference type="InterPro" id="IPR006018">
    <property type="entry name" value="Caldesmon_LSP"/>
</dbReference>
<dbReference type="RefSeq" id="XP_012690135.1">
    <property type="nucleotide sequence ID" value="XM_012834681.3"/>
</dbReference>
<feature type="compositionally biased region" description="Polar residues" evidence="1">
    <location>
        <begin position="1"/>
        <end position="25"/>
    </location>
</feature>
<protein>
    <submittedName>
        <fullName evidence="3">Non-muscle caldesmon isoform X1</fullName>
    </submittedName>
</protein>
<sequence length="565" mass="64435">MSTSILRRNSSKQGLQNLQRMTAQRSVEDAEEIERERRRRERQRHWSQNSSTGSGEAQYSSGYTLEDNITESDFKPAYQSAMEEDEGFSDWTQRLEKRRQRRMEEQASAEEDSPGQNGMAKHTTTSVSILKSTHRPLQNRAGDGLQEDEGRRKQKEQEEAKEREPCHRDWEGENRGRAGEEKTQAHQEDIRKIGAEGKGEERKKQLRISYTSKLVLQQEVIHINGNGVTDVTISKITPKAESLAEEGEVFEATLERETKLQSIRLSHEQKEQQEIEELRQKGIEAQEELEELNVRREERRRAREDEDRRRGEEGQLRQAREEEEMQRMREEIERRRMEATERRMKRLSTSSVEEEPFSPMSPSFKNETEERVTAESTCSITERTESLNRSLQKSNSLKKAHPPVPISKIDNKLEQYNQAIEISSKEAKAAKQALMEIPSSPEPVASKKSLFEAGDAWNQSATKTTPSKDAEDLKVAVSDLITKWGKGNGDGSVKSSSSKPAEVKPGDVLNKKNLWENLGDSPGNAGPGAKGTCGAKYKFVKTRHGRYEKIAVDDEYTLGKSDEDL</sequence>
<organism evidence="2 3">
    <name type="scientific">Clupea harengus</name>
    <name type="common">Atlantic herring</name>
    <dbReference type="NCBI Taxonomy" id="7950"/>
    <lineage>
        <taxon>Eukaryota</taxon>
        <taxon>Metazoa</taxon>
        <taxon>Chordata</taxon>
        <taxon>Craniata</taxon>
        <taxon>Vertebrata</taxon>
        <taxon>Euteleostomi</taxon>
        <taxon>Actinopterygii</taxon>
        <taxon>Neopterygii</taxon>
        <taxon>Teleostei</taxon>
        <taxon>Clupei</taxon>
        <taxon>Clupeiformes</taxon>
        <taxon>Clupeoidei</taxon>
        <taxon>Clupeidae</taxon>
        <taxon>Clupea</taxon>
    </lineage>
</organism>
<feature type="compositionally biased region" description="Basic and acidic residues" evidence="1">
    <location>
        <begin position="265"/>
        <end position="284"/>
    </location>
</feature>
<reference evidence="3" key="1">
    <citation type="submission" date="2025-08" db="UniProtKB">
        <authorList>
            <consortium name="RefSeq"/>
        </authorList>
    </citation>
    <scope>IDENTIFICATION</scope>
</reference>
<feature type="compositionally biased region" description="Polar residues" evidence="1">
    <location>
        <begin position="374"/>
        <end position="395"/>
    </location>
</feature>
<feature type="compositionally biased region" description="Polar residues" evidence="1">
    <location>
        <begin position="46"/>
        <end position="63"/>
    </location>
</feature>
<evidence type="ECO:0000313" key="2">
    <source>
        <dbReference type="Proteomes" id="UP000515152"/>
    </source>
</evidence>
<dbReference type="GO" id="GO:0017022">
    <property type="term" value="F:myosin binding"/>
    <property type="evidence" value="ECO:0007669"/>
    <property type="project" value="InterPro"/>
</dbReference>
<feature type="region of interest" description="Disordered" evidence="1">
    <location>
        <begin position="483"/>
        <end position="533"/>
    </location>
</feature>
<feature type="region of interest" description="Disordered" evidence="1">
    <location>
        <begin position="265"/>
        <end position="410"/>
    </location>
</feature>
<gene>
    <name evidence="3" type="primary">lsp1b</name>
</gene>
<dbReference type="PRINTS" id="PR01076">
    <property type="entry name" value="CALDESMON"/>
</dbReference>
<dbReference type="Proteomes" id="UP000515152">
    <property type="component" value="Chromosome 6"/>
</dbReference>